<dbReference type="EMBL" id="CP000477">
    <property type="protein sequence ID" value="ABK14403.1"/>
    <property type="molecule type" value="Genomic_DNA"/>
</dbReference>
<evidence type="ECO:0000256" key="2">
    <source>
        <dbReference type="ARBA" id="ARBA00023125"/>
    </source>
</evidence>
<keyword evidence="3" id="KW-0804">Transcription</keyword>
<evidence type="ECO:0000256" key="1">
    <source>
        <dbReference type="ARBA" id="ARBA00023015"/>
    </source>
</evidence>
<dbReference type="CDD" id="cd00090">
    <property type="entry name" value="HTH_ARSR"/>
    <property type="match status" value="1"/>
</dbReference>
<dbReference type="Proteomes" id="UP000000674">
    <property type="component" value="Chromosome"/>
</dbReference>
<reference evidence="5 6" key="1">
    <citation type="submission" date="2006-10" db="EMBL/GenBank/DDBJ databases">
        <title>Complete sequence of Methanosaeta thermophila PT.</title>
        <authorList>
            <consortium name="US DOE Joint Genome Institute"/>
            <person name="Copeland A."/>
            <person name="Lucas S."/>
            <person name="Lapidus A."/>
            <person name="Barry K."/>
            <person name="Detter J.C."/>
            <person name="Glavina del Rio T."/>
            <person name="Hammon N."/>
            <person name="Israni S."/>
            <person name="Pitluck S."/>
            <person name="Chain P."/>
            <person name="Malfatti S."/>
            <person name="Shin M."/>
            <person name="Vergez L."/>
            <person name="Schmutz J."/>
            <person name="Larimer F."/>
            <person name="Land M."/>
            <person name="Hauser L."/>
            <person name="Kyrpides N."/>
            <person name="Kim E."/>
            <person name="Smith K.S."/>
            <person name="Ingram-Smith C."/>
            <person name="Richardson P."/>
        </authorList>
    </citation>
    <scope>NUCLEOTIDE SEQUENCE [LARGE SCALE GENOMIC DNA]</scope>
    <source>
        <strain evidence="6">DSM 6194 / JCM 14653 / NBRC 101360 / PT</strain>
    </source>
</reference>
<evidence type="ECO:0000313" key="5">
    <source>
        <dbReference type="EMBL" id="ABK14403.1"/>
    </source>
</evidence>
<proteinExistence type="predicted"/>
<protein>
    <submittedName>
        <fullName evidence="5">Transcriptional regulator, ArsR family</fullName>
    </submittedName>
</protein>
<dbReference type="PANTHER" id="PTHR33154">
    <property type="entry name" value="TRANSCRIPTIONAL REGULATOR, ARSR FAMILY"/>
    <property type="match status" value="1"/>
</dbReference>
<dbReference type="InterPro" id="IPR056346">
    <property type="entry name" value="HTH_Cmi2_C"/>
</dbReference>
<dbReference type="SMART" id="SM00418">
    <property type="entry name" value="HTH_ARSR"/>
    <property type="match status" value="1"/>
</dbReference>
<dbReference type="Pfam" id="PF12840">
    <property type="entry name" value="HTH_20"/>
    <property type="match status" value="1"/>
</dbReference>
<dbReference type="InterPro" id="IPR051081">
    <property type="entry name" value="HTH_MetalResp_TranReg"/>
</dbReference>
<keyword evidence="2" id="KW-0238">DNA-binding</keyword>
<keyword evidence="1" id="KW-0805">Transcription regulation</keyword>
<evidence type="ECO:0000313" key="6">
    <source>
        <dbReference type="Proteomes" id="UP000000674"/>
    </source>
</evidence>
<dbReference type="InterPro" id="IPR036388">
    <property type="entry name" value="WH-like_DNA-bd_sf"/>
</dbReference>
<dbReference type="SUPFAM" id="SSF46785">
    <property type="entry name" value="Winged helix' DNA-binding domain"/>
    <property type="match status" value="2"/>
</dbReference>
<dbReference type="OrthoDB" id="9623at2157"/>
<dbReference type="Gene3D" id="1.10.10.10">
    <property type="entry name" value="Winged helix-like DNA-binding domain superfamily/Winged helix DNA-binding domain"/>
    <property type="match status" value="1"/>
</dbReference>
<gene>
    <name evidence="5" type="ordered locus">Mthe_0612</name>
</gene>
<dbReference type="HOGENOM" id="CLU_090889_0_0_2"/>
<dbReference type="STRING" id="349307.Mthe_0612"/>
<name>A0B6S9_METTP</name>
<accession>A0B6S9</accession>
<dbReference type="InterPro" id="IPR036390">
    <property type="entry name" value="WH_DNA-bd_sf"/>
</dbReference>
<dbReference type="GO" id="GO:0003677">
    <property type="term" value="F:DNA binding"/>
    <property type="evidence" value="ECO:0007669"/>
    <property type="project" value="UniProtKB-KW"/>
</dbReference>
<dbReference type="Pfam" id="PF24270">
    <property type="entry name" value="HTH_Cmi2_C"/>
    <property type="match status" value="1"/>
</dbReference>
<dbReference type="KEGG" id="mtp:Mthe_0612"/>
<evidence type="ECO:0000259" key="4">
    <source>
        <dbReference type="PROSITE" id="PS50987"/>
    </source>
</evidence>
<organism evidence="5 6">
    <name type="scientific">Methanothrix thermoacetophila (strain DSM 6194 / JCM 14653 / NBRC 101360 / PT)</name>
    <name type="common">Methanosaeta thermophila</name>
    <dbReference type="NCBI Taxonomy" id="349307"/>
    <lineage>
        <taxon>Archaea</taxon>
        <taxon>Methanobacteriati</taxon>
        <taxon>Methanobacteriota</taxon>
        <taxon>Stenosarchaea group</taxon>
        <taxon>Methanomicrobia</taxon>
        <taxon>Methanotrichales</taxon>
        <taxon>Methanotrichaceae</taxon>
        <taxon>Methanothrix</taxon>
    </lineage>
</organism>
<evidence type="ECO:0000256" key="3">
    <source>
        <dbReference type="ARBA" id="ARBA00023163"/>
    </source>
</evidence>
<dbReference type="PANTHER" id="PTHR33154:SF33">
    <property type="entry name" value="TRANSCRIPTIONAL REPRESSOR SDPR"/>
    <property type="match status" value="1"/>
</dbReference>
<keyword evidence="6" id="KW-1185">Reference proteome</keyword>
<feature type="domain" description="HTH arsR-type" evidence="4">
    <location>
        <begin position="1"/>
        <end position="88"/>
    </location>
</feature>
<dbReference type="PROSITE" id="PS50987">
    <property type="entry name" value="HTH_ARSR_2"/>
    <property type="match status" value="1"/>
</dbReference>
<dbReference type="GO" id="GO:0003700">
    <property type="term" value="F:DNA-binding transcription factor activity"/>
    <property type="evidence" value="ECO:0007669"/>
    <property type="project" value="InterPro"/>
</dbReference>
<dbReference type="InterPro" id="IPR001845">
    <property type="entry name" value="HTH_ArsR_DNA-bd_dom"/>
</dbReference>
<dbReference type="AlphaFoldDB" id="A0B6S9"/>
<sequence>MDPVELLDVLGNENRRRILQLLSFRPFYFNEIAKRLDVGPKAVIDHLGVLEAAGLIECYRDERRRKYFRLARNVVLEVALASHSYGVRVYALSCPSMERESDCRDLRAIHEELSALAAEMDRLRMMMADVATRELELRQRAMRAIEECATDEIEEELLFSLLSGSSTEEMLAERLKMPPAVVRESLARLESRGLVRFENGSWSI</sequence>
<dbReference type="InterPro" id="IPR011991">
    <property type="entry name" value="ArsR-like_HTH"/>
</dbReference>